<name>A0A1I7DZ50_9BURK</name>
<dbReference type="GO" id="GO:0102710">
    <property type="term" value="F:D-inositol-3-phosphate glycosyltransferase activity"/>
    <property type="evidence" value="ECO:0007669"/>
    <property type="project" value="UniProtKB-EC"/>
</dbReference>
<evidence type="ECO:0000259" key="1">
    <source>
        <dbReference type="Pfam" id="PF13439"/>
    </source>
</evidence>
<dbReference type="AlphaFoldDB" id="A0A1I7DZ50"/>
<sequence length="361" mass="39564">MRILQLVHAPRLSGAEVLVKGLAIQHQRGGHEVCITSLLPQQDDFVGIRAELEAAGVTCLFPTSRHGRVGKLLHLYRVVRQFRPDFIVAHATLAALYVRLLPVHTPIAWVMHSGVNDFENGALKQAERLLSRRARAIIGVSQQNIDDYLREIGKHPAMVVIPNGVDASLFAEDSNPSVPDIAVPAKQIVQLGRYIEGKSQLDTIRAFERVVQSEPEARLLLCGVIEEIPYYEAVVSLVHQLGLDSRVTVCGPRLDVAAILRSSRVFAMPSRFEAQSIGFLEALASGIPVVASRIPSFGFASGFAGVSLVDTADPEAYGRALLKALDMPRANRQLAGYTLHDTADRYMTIARQFVQPLRVST</sequence>
<proteinExistence type="predicted"/>
<dbReference type="Proteomes" id="UP000674425">
    <property type="component" value="Unassembled WGS sequence"/>
</dbReference>
<dbReference type="Pfam" id="PF13439">
    <property type="entry name" value="Glyco_transf_4"/>
    <property type="match status" value="1"/>
</dbReference>
<evidence type="ECO:0000313" key="5">
    <source>
        <dbReference type="Proteomes" id="UP000674425"/>
    </source>
</evidence>
<dbReference type="InterPro" id="IPR028098">
    <property type="entry name" value="Glyco_trans_4-like_N"/>
</dbReference>
<accession>A0A1I7DZ50</accession>
<evidence type="ECO:0000313" key="3">
    <source>
        <dbReference type="EMBL" id="SFU16944.1"/>
    </source>
</evidence>
<dbReference type="CDD" id="cd03801">
    <property type="entry name" value="GT4_PimA-like"/>
    <property type="match status" value="1"/>
</dbReference>
<dbReference type="Pfam" id="PF13692">
    <property type="entry name" value="Glyco_trans_1_4"/>
    <property type="match status" value="1"/>
</dbReference>
<dbReference type="RefSeq" id="WP_093636556.1">
    <property type="nucleotide sequence ID" value="NZ_CAJNAU010000056.1"/>
</dbReference>
<reference evidence="3 4" key="1">
    <citation type="submission" date="2016-10" db="EMBL/GenBank/DDBJ databases">
        <authorList>
            <person name="de Groot N.N."/>
        </authorList>
    </citation>
    <scope>NUCLEOTIDE SEQUENCE [LARGE SCALE GENOMIC DNA]</scope>
    <source>
        <strain evidence="3 4">LMG 27731</strain>
    </source>
</reference>
<evidence type="ECO:0000313" key="4">
    <source>
        <dbReference type="Proteomes" id="UP000198844"/>
    </source>
</evidence>
<dbReference type="Proteomes" id="UP000198844">
    <property type="component" value="Unassembled WGS sequence"/>
</dbReference>
<evidence type="ECO:0000313" key="2">
    <source>
        <dbReference type="EMBL" id="CAE6803384.1"/>
    </source>
</evidence>
<dbReference type="Gene3D" id="3.40.50.2000">
    <property type="entry name" value="Glycogen Phosphorylase B"/>
    <property type="match status" value="2"/>
</dbReference>
<organism evidence="3 4">
    <name type="scientific">Paraburkholderia aspalathi</name>
    <dbReference type="NCBI Taxonomy" id="1324617"/>
    <lineage>
        <taxon>Bacteria</taxon>
        <taxon>Pseudomonadati</taxon>
        <taxon>Pseudomonadota</taxon>
        <taxon>Betaproteobacteria</taxon>
        <taxon>Burkholderiales</taxon>
        <taxon>Burkholderiaceae</taxon>
        <taxon>Paraburkholderia</taxon>
    </lineage>
</organism>
<keyword evidence="2" id="KW-0328">Glycosyltransferase</keyword>
<dbReference type="EMBL" id="FPBH01000012">
    <property type="protein sequence ID" value="SFU16944.1"/>
    <property type="molecule type" value="Genomic_DNA"/>
</dbReference>
<dbReference type="SUPFAM" id="SSF53756">
    <property type="entry name" value="UDP-Glycosyltransferase/glycogen phosphorylase"/>
    <property type="match status" value="1"/>
</dbReference>
<keyword evidence="5" id="KW-1185">Reference proteome</keyword>
<dbReference type="OrthoDB" id="8994075at2"/>
<feature type="domain" description="Glycosyltransferase subfamily 4-like N-terminal" evidence="1">
    <location>
        <begin position="13"/>
        <end position="168"/>
    </location>
</feature>
<dbReference type="EMBL" id="CAJNAU010000056">
    <property type="protein sequence ID" value="CAE6803384.1"/>
    <property type="molecule type" value="Genomic_DNA"/>
</dbReference>
<dbReference type="EC" id="2.4.1.250" evidence="2"/>
<reference evidence="2 5" key="2">
    <citation type="submission" date="2021-02" db="EMBL/GenBank/DDBJ databases">
        <authorList>
            <person name="Vanwijnsberghe S."/>
        </authorList>
    </citation>
    <scope>NUCLEOTIDE SEQUENCE [LARGE SCALE GENOMIC DNA]</scope>
    <source>
        <strain evidence="2 5">R-69658</strain>
    </source>
</reference>
<protein>
    <submittedName>
        <fullName evidence="2">D-inositol-3-phosphate glycosyltransferase</fullName>
        <ecNumber evidence="2">2.4.1.250</ecNumber>
    </submittedName>
    <submittedName>
        <fullName evidence="3">Glycosyltransferase involved in cell wall bisynthesis</fullName>
    </submittedName>
</protein>
<keyword evidence="3" id="KW-0808">Transferase</keyword>
<dbReference type="PANTHER" id="PTHR12526">
    <property type="entry name" value="GLYCOSYLTRANSFERASE"/>
    <property type="match status" value="1"/>
</dbReference>
<gene>
    <name evidence="2" type="primary">mshA_10</name>
    <name evidence="2" type="ORF">R69658_05072</name>
    <name evidence="3" type="ORF">SAMN05192563_1012183</name>
</gene>